<evidence type="ECO:0000313" key="4">
    <source>
        <dbReference type="EMBL" id="KAA2231275.1"/>
    </source>
</evidence>
<sequence length="140" mass="15530">MVVAIEGLMMASLVFGQWTLQGDGRLTTQGRDVQLPPKECHVLRLLLATPGMLVTKDWLLEQVWPDIDIAEESLTRCIYSLRKQLQSDRGLIATVYGRGYRFNGRVRMVELPGQAARTAGTPPRFCPACGWGAEVDVDLA</sequence>
<dbReference type="SMART" id="SM00862">
    <property type="entry name" value="Trans_reg_C"/>
    <property type="match status" value="1"/>
</dbReference>
<dbReference type="AlphaFoldDB" id="A0A5B2UZ39"/>
<dbReference type="SUPFAM" id="SSF46894">
    <property type="entry name" value="C-terminal effector domain of the bipartite response regulators"/>
    <property type="match status" value="1"/>
</dbReference>
<dbReference type="Pfam" id="PF00486">
    <property type="entry name" value="Trans_reg_C"/>
    <property type="match status" value="1"/>
</dbReference>
<dbReference type="Gene3D" id="1.10.10.10">
    <property type="entry name" value="Winged helix-like DNA-binding domain superfamily/Winged helix DNA-binding domain"/>
    <property type="match status" value="1"/>
</dbReference>
<evidence type="ECO:0000256" key="1">
    <source>
        <dbReference type="ARBA" id="ARBA00023125"/>
    </source>
</evidence>
<evidence type="ECO:0000256" key="2">
    <source>
        <dbReference type="PROSITE-ProRule" id="PRU01091"/>
    </source>
</evidence>
<dbReference type="RefSeq" id="WP_090291704.1">
    <property type="nucleotide sequence ID" value="NZ_BMNU01000005.1"/>
</dbReference>
<dbReference type="InterPro" id="IPR001867">
    <property type="entry name" value="OmpR/PhoB-type_DNA-bd"/>
</dbReference>
<dbReference type="Proteomes" id="UP000325296">
    <property type="component" value="Unassembled WGS sequence"/>
</dbReference>
<dbReference type="InterPro" id="IPR016032">
    <property type="entry name" value="Sig_transdc_resp-reg_C-effctor"/>
</dbReference>
<gene>
    <name evidence="4" type="ORF">F1720_10030</name>
</gene>
<dbReference type="GO" id="GO:0000160">
    <property type="term" value="P:phosphorelay signal transduction system"/>
    <property type="evidence" value="ECO:0007669"/>
    <property type="project" value="InterPro"/>
</dbReference>
<dbReference type="InterPro" id="IPR036388">
    <property type="entry name" value="WH-like_DNA-bd_sf"/>
</dbReference>
<dbReference type="GO" id="GO:0003677">
    <property type="term" value="F:DNA binding"/>
    <property type="evidence" value="ECO:0007669"/>
    <property type="project" value="UniProtKB-UniRule"/>
</dbReference>
<organism evidence="4 5">
    <name type="scientific">Pseudomonas brenneri</name>
    <dbReference type="NCBI Taxonomy" id="129817"/>
    <lineage>
        <taxon>Bacteria</taxon>
        <taxon>Pseudomonadati</taxon>
        <taxon>Pseudomonadota</taxon>
        <taxon>Gammaproteobacteria</taxon>
        <taxon>Pseudomonadales</taxon>
        <taxon>Pseudomonadaceae</taxon>
        <taxon>Pseudomonas</taxon>
    </lineage>
</organism>
<feature type="domain" description="OmpR/PhoB-type" evidence="3">
    <location>
        <begin position="10"/>
        <end position="104"/>
    </location>
</feature>
<protein>
    <submittedName>
        <fullName evidence="4">Transcriptional regulator</fullName>
    </submittedName>
</protein>
<evidence type="ECO:0000259" key="3">
    <source>
        <dbReference type="PROSITE" id="PS51755"/>
    </source>
</evidence>
<proteinExistence type="predicted"/>
<dbReference type="GO" id="GO:0006355">
    <property type="term" value="P:regulation of DNA-templated transcription"/>
    <property type="evidence" value="ECO:0007669"/>
    <property type="project" value="InterPro"/>
</dbReference>
<evidence type="ECO:0000313" key="5">
    <source>
        <dbReference type="Proteomes" id="UP000325296"/>
    </source>
</evidence>
<dbReference type="CDD" id="cd00383">
    <property type="entry name" value="trans_reg_C"/>
    <property type="match status" value="1"/>
</dbReference>
<dbReference type="EMBL" id="VUOL01000004">
    <property type="protein sequence ID" value="KAA2231275.1"/>
    <property type="molecule type" value="Genomic_DNA"/>
</dbReference>
<dbReference type="PROSITE" id="PS51755">
    <property type="entry name" value="OMPR_PHOB"/>
    <property type="match status" value="1"/>
</dbReference>
<comment type="caution">
    <text evidence="4">The sequence shown here is derived from an EMBL/GenBank/DDBJ whole genome shotgun (WGS) entry which is preliminary data.</text>
</comment>
<dbReference type="OrthoDB" id="6593698at2"/>
<feature type="DNA-binding region" description="OmpR/PhoB-type" evidence="2">
    <location>
        <begin position="10"/>
        <end position="104"/>
    </location>
</feature>
<keyword evidence="1 2" id="KW-0238">DNA-binding</keyword>
<name>A0A5B2UZ39_9PSED</name>
<reference evidence="4 5" key="1">
    <citation type="submission" date="2019-09" db="EMBL/GenBank/DDBJ databases">
        <title>Draft genome sequence of Pseudomonas brenneri CCUG 51514(T).</title>
        <authorList>
            <person name="Tunovic T."/>
            <person name="Pineiro-Iglesias B."/>
            <person name="Unosson C."/>
            <person name="Inganas E."/>
            <person name="Ohlen M."/>
            <person name="Cardew S."/>
            <person name="Jensie-Markopoulos S."/>
            <person name="Salva-Serra F."/>
            <person name="Jaen-Luchoro D."/>
            <person name="Svensson-Stadler L."/>
            <person name="Chun J."/>
            <person name="Moore E."/>
        </authorList>
    </citation>
    <scope>NUCLEOTIDE SEQUENCE [LARGE SCALE GENOMIC DNA]</scope>
    <source>
        <strain evidence="4 5">CCUG 51514</strain>
    </source>
</reference>
<accession>A0A5B2UZ39</accession>